<keyword evidence="6" id="KW-0677">Repeat</keyword>
<feature type="domain" description="O-GlcNAc transferase C-terminal" evidence="9">
    <location>
        <begin position="232"/>
        <end position="382"/>
    </location>
</feature>
<accession>A0A4P6UEW2</accession>
<dbReference type="Pfam" id="PF14559">
    <property type="entry name" value="TPR_19"/>
    <property type="match status" value="1"/>
</dbReference>
<dbReference type="SUPFAM" id="SSF48452">
    <property type="entry name" value="TPR-like"/>
    <property type="match status" value="1"/>
</dbReference>
<dbReference type="InterPro" id="IPR019734">
    <property type="entry name" value="TPR_rpt"/>
</dbReference>
<dbReference type="AlphaFoldDB" id="A0A4P6UEW2"/>
<dbReference type="Gene3D" id="3.40.50.11380">
    <property type="match status" value="1"/>
</dbReference>
<evidence type="ECO:0000256" key="1">
    <source>
        <dbReference type="ARBA" id="ARBA00004922"/>
    </source>
</evidence>
<evidence type="ECO:0000256" key="7">
    <source>
        <dbReference type="ARBA" id="ARBA00022803"/>
    </source>
</evidence>
<dbReference type="Proteomes" id="UP000292939">
    <property type="component" value="Chromosome"/>
</dbReference>
<evidence type="ECO:0000256" key="6">
    <source>
        <dbReference type="ARBA" id="ARBA00022737"/>
    </source>
</evidence>
<keyword evidence="5 10" id="KW-0808">Transferase</keyword>
<comment type="similarity">
    <text evidence="2">Belongs to the glycosyltransferase 41 family. O-GlcNAc transferase subfamily.</text>
</comment>
<evidence type="ECO:0000259" key="9">
    <source>
        <dbReference type="Pfam" id="PF13844"/>
    </source>
</evidence>
<proteinExistence type="inferred from homology"/>
<dbReference type="Gene3D" id="1.25.40.10">
    <property type="entry name" value="Tetratricopeptide repeat domain"/>
    <property type="match status" value="1"/>
</dbReference>
<dbReference type="InterPro" id="IPR011990">
    <property type="entry name" value="TPR-like_helical_dom_sf"/>
</dbReference>
<protein>
    <recommendedName>
        <fullName evidence="3">protein O-GlcNAc transferase</fullName>
        <ecNumber evidence="3">2.4.1.255</ecNumber>
    </recommendedName>
</protein>
<dbReference type="PROSITE" id="PS50005">
    <property type="entry name" value="TPR"/>
    <property type="match status" value="1"/>
</dbReference>
<keyword evidence="7 8" id="KW-0802">TPR repeat</keyword>
<evidence type="ECO:0000256" key="4">
    <source>
        <dbReference type="ARBA" id="ARBA00022676"/>
    </source>
</evidence>
<comment type="pathway">
    <text evidence="1">Protein modification; protein glycosylation.</text>
</comment>
<dbReference type="SMART" id="SM00028">
    <property type="entry name" value="TPR"/>
    <property type="match status" value="3"/>
</dbReference>
<dbReference type="Gene3D" id="3.40.50.2000">
    <property type="entry name" value="Glycogen Phosphorylase B"/>
    <property type="match status" value="1"/>
</dbReference>
<evidence type="ECO:0000256" key="3">
    <source>
        <dbReference type="ARBA" id="ARBA00011970"/>
    </source>
</evidence>
<feature type="domain" description="O-GlcNAc transferase C-terminal" evidence="9">
    <location>
        <begin position="408"/>
        <end position="581"/>
    </location>
</feature>
<dbReference type="PANTHER" id="PTHR44835:SF1">
    <property type="entry name" value="PROTEIN O-GLCNAC TRANSFERASE"/>
    <property type="match status" value="1"/>
</dbReference>
<reference evidence="10 11" key="1">
    <citation type="submission" date="2018-07" db="EMBL/GenBank/DDBJ databases">
        <title>Exploring interactions and the metabolic potential of the ultra-small soil bacteria Hylemonella gracilis.</title>
        <authorList>
            <person name="Tyc O."/>
            <person name="Kulkarni P."/>
            <person name="Gawehns F."/>
            <person name="Hundscheid M."/>
            <person name="Zweers H."/>
            <person name="Garbeva P."/>
        </authorList>
    </citation>
    <scope>NUCLEOTIDE SEQUENCE [LARGE SCALE GENOMIC DNA]</scope>
    <source>
        <strain evidence="10 11">NS1</strain>
    </source>
</reference>
<dbReference type="InterPro" id="IPR051939">
    <property type="entry name" value="Glycosyltr_41/O-GlcNAc_trsf"/>
</dbReference>
<gene>
    <name evidence="10" type="ORF">DW355_02070</name>
</gene>
<dbReference type="RefSeq" id="WP_131277629.1">
    <property type="nucleotide sequence ID" value="NZ_CP031395.1"/>
</dbReference>
<name>A0A4P6UEW2_9BURK</name>
<dbReference type="EC" id="2.4.1.255" evidence="3"/>
<dbReference type="OrthoDB" id="101857at2"/>
<keyword evidence="4" id="KW-0328">Glycosyltransferase</keyword>
<dbReference type="Pfam" id="PF13844">
    <property type="entry name" value="Glyco_transf_41"/>
    <property type="match status" value="2"/>
</dbReference>
<evidence type="ECO:0000256" key="8">
    <source>
        <dbReference type="PROSITE-ProRule" id="PRU00339"/>
    </source>
</evidence>
<dbReference type="InterPro" id="IPR029489">
    <property type="entry name" value="OGT/SEC/SPY_C"/>
</dbReference>
<sequence>MPAPTTQQQADPSAVRISQAFLKHDWPEVVRLCRLTLRKNGRHLRSHQMLGFALNKLRKTDQAIAAYRQGAALHPEDADLLINYVQILMQEGQVTTAYPILKKICTLRPDKSLSWIHLARACYPLTQHEEGLAAANKAWELAESTEDKIGALNQRAIHRRELGQVHEAVEDCKLAITLSPRDIAHHTNLLLFMLADPDANTQQITAAAREYASVFETPLKPFWPDHAARRHGPWRRLKVGFLSPDFRMHAVMYFVEGLLSQLDRRQFEVYAFYLSPTDDDVTARVRYHADHFIKVSDKNAQEQAQAIQDAEIDILIDLAGHTGGNGLSAMVRKPAPLQVSWIGYPATTGLSAVDYKFTDDVTDPPDADDQYSEHLYRLPTFFCCYRPHSRSPLWRYQPAYSVKPTPALTNGFITFGSCNNLGKLTDEVLTLWGKILAAVPNSRLLIEGKGLEQSDFAADYRARCARLGIDLNRLDLVRLDNRNQYLTYHRIDIALDPFPLTGGTTSFDLLWMGLPMVTMEGNSFKSRMGTGLLTYLGRTEWLTQTKDDYLRIACELAADVDALNTLRLGLRREVEQSVLMREDIFNHHFGEGLRVMWLQWLAQGEHPDDIEAQGKLIESWLPQAPTEWALPPEPGVGLAPGQRVSLHEAHQKLEALLVRAKQHAQERTALQDSASENMAGQITHRSWREVTDLAERILCAVPNDPVALSYLAEVEHAHGHTEFAVTYLRYAQEALVARTN</sequence>
<evidence type="ECO:0000313" key="11">
    <source>
        <dbReference type="Proteomes" id="UP000292939"/>
    </source>
</evidence>
<evidence type="ECO:0000256" key="2">
    <source>
        <dbReference type="ARBA" id="ARBA00005386"/>
    </source>
</evidence>
<feature type="repeat" description="TPR" evidence="8">
    <location>
        <begin position="44"/>
        <end position="77"/>
    </location>
</feature>
<dbReference type="GO" id="GO:0097363">
    <property type="term" value="F:protein O-acetylglucosaminyltransferase activity"/>
    <property type="evidence" value="ECO:0007669"/>
    <property type="project" value="UniProtKB-EC"/>
</dbReference>
<dbReference type="KEGG" id="hgr:DW355_02070"/>
<dbReference type="PANTHER" id="PTHR44835">
    <property type="entry name" value="UDP-N-ACETYLGLUCOSAMINE--PEPTIDE N-ACETYLGLUCOSAMINYLTRANSFERASE SPINDLY-RELATED"/>
    <property type="match status" value="1"/>
</dbReference>
<dbReference type="EMBL" id="CP031395">
    <property type="protein sequence ID" value="QBK03718.1"/>
    <property type="molecule type" value="Genomic_DNA"/>
</dbReference>
<evidence type="ECO:0000313" key="10">
    <source>
        <dbReference type="EMBL" id="QBK03718.1"/>
    </source>
</evidence>
<organism evidence="10 11">
    <name type="scientific">Hylemonella gracilis</name>
    <dbReference type="NCBI Taxonomy" id="80880"/>
    <lineage>
        <taxon>Bacteria</taxon>
        <taxon>Pseudomonadati</taxon>
        <taxon>Pseudomonadota</taxon>
        <taxon>Betaproteobacteria</taxon>
        <taxon>Burkholderiales</taxon>
        <taxon>Comamonadaceae</taxon>
        <taxon>Hylemonella</taxon>
    </lineage>
</organism>
<evidence type="ECO:0000256" key="5">
    <source>
        <dbReference type="ARBA" id="ARBA00022679"/>
    </source>
</evidence>